<dbReference type="InterPro" id="IPR052030">
    <property type="entry name" value="Peptidase_M20/M20A_hydrolases"/>
</dbReference>
<dbReference type="RefSeq" id="WP_127485367.1">
    <property type="nucleotide sequence ID" value="NZ_CP022572.1"/>
</dbReference>
<feature type="binding site" evidence="1">
    <location>
        <position position="149"/>
    </location>
    <ligand>
        <name>Mn(2+)</name>
        <dbReference type="ChEBI" id="CHEBI:29035"/>
        <label>2</label>
    </ligand>
</feature>
<dbReference type="SUPFAM" id="SSF55031">
    <property type="entry name" value="Bacterial exopeptidase dimerisation domain"/>
    <property type="match status" value="1"/>
</dbReference>
<dbReference type="SUPFAM" id="SSF53187">
    <property type="entry name" value="Zn-dependent exopeptidases"/>
    <property type="match status" value="1"/>
</dbReference>
<dbReference type="GO" id="GO:0071713">
    <property type="term" value="F:para-aminobenzoyl-glutamate hydrolase activity"/>
    <property type="evidence" value="ECO:0007669"/>
    <property type="project" value="TreeGrafter"/>
</dbReference>
<dbReference type="GO" id="GO:0046657">
    <property type="term" value="P:folic acid catabolic process"/>
    <property type="evidence" value="ECO:0007669"/>
    <property type="project" value="TreeGrafter"/>
</dbReference>
<gene>
    <name evidence="3" type="ORF">CHR53_04760</name>
</gene>
<sequence length="435" mass="47132">MLNQISKLSEEISQSLIEWRRDFHTYAESGWVEFRTASIVASKLSSWGYDVSVGRDVVDEHSRMGVPDEAILEQQKRRALSQGGHPEWIEQLAGGFTGVVGVLDTGRPGPTIGLRFDMDALDIQESLDQNHRPIKEGFVSINKNMMHACGHDAHTAIGLGVASVLADIKEQLSGRFKLIFQPSEEGVRGAKSMVNAGVVDDVNIFIAMHIGLGAELGEFICSDLGFLATTKFDVTFTGKAAHAGANPEQGNNALLAAATATLNLHAISAHSKGSSRMNVGVLQAGSARNIIPNKAVLKVEARGETTEINEYMCRRAFTIIQAASDMYDVTSCIDIVGEAKTVKPSNELLAFLCDQARHVKEIHTIKDVFQSGGSEDATYMMSRVQEKGGQAAYVVFGTPLAAGHHNEMFDIDEKVMPIAIKTLVSCITKIKGQFL</sequence>
<organism evidence="3 4">
    <name type="scientific">Neobacillus mesonae</name>
    <dbReference type="NCBI Taxonomy" id="1193713"/>
    <lineage>
        <taxon>Bacteria</taxon>
        <taxon>Bacillati</taxon>
        <taxon>Bacillota</taxon>
        <taxon>Bacilli</taxon>
        <taxon>Bacillales</taxon>
        <taxon>Bacillaceae</taxon>
        <taxon>Neobacillus</taxon>
    </lineage>
</organism>
<accession>A0A3T0HUG8</accession>
<dbReference type="STRING" id="1193713.GCA_001636315_03477"/>
<feature type="binding site" evidence="1">
    <location>
        <position position="209"/>
    </location>
    <ligand>
        <name>Mn(2+)</name>
        <dbReference type="ChEBI" id="CHEBI:29035"/>
        <label>2</label>
    </ligand>
</feature>
<comment type="cofactor">
    <cofactor evidence="1">
        <name>Mn(2+)</name>
        <dbReference type="ChEBI" id="CHEBI:29035"/>
    </cofactor>
    <text evidence="1">The Mn(2+) ion enhances activity.</text>
</comment>
<evidence type="ECO:0000313" key="3">
    <source>
        <dbReference type="EMBL" id="AZU60628.1"/>
    </source>
</evidence>
<dbReference type="NCBIfam" id="TIGR01891">
    <property type="entry name" value="amidohydrolases"/>
    <property type="match status" value="1"/>
</dbReference>
<reference evidence="3 4" key="1">
    <citation type="submission" date="2017-07" db="EMBL/GenBank/DDBJ databases">
        <title>The complete genome sequence of Bacillus mesonae strain H20-5, an efficient strain improving plant abiotic stress resistance.</title>
        <authorList>
            <person name="Kim S.Y."/>
            <person name="Song H."/>
            <person name="Sang M.K."/>
            <person name="Weon H.-Y."/>
            <person name="Song J."/>
        </authorList>
    </citation>
    <scope>NUCLEOTIDE SEQUENCE [LARGE SCALE GENOMIC DNA]</scope>
    <source>
        <strain evidence="3 4">H20-5</strain>
    </source>
</reference>
<evidence type="ECO:0000256" key="1">
    <source>
        <dbReference type="PIRSR" id="PIRSR005962-1"/>
    </source>
</evidence>
<dbReference type="PANTHER" id="PTHR30575:SF3">
    <property type="entry name" value="PEPTIDASE M20 DIMERISATION DOMAIN-CONTAINING PROTEIN"/>
    <property type="match status" value="1"/>
</dbReference>
<dbReference type="InterPro" id="IPR036264">
    <property type="entry name" value="Bact_exopeptidase_dim_dom"/>
</dbReference>
<name>A0A3T0HUG8_9BACI</name>
<dbReference type="Pfam" id="PF07687">
    <property type="entry name" value="M20_dimer"/>
    <property type="match status" value="1"/>
</dbReference>
<dbReference type="GO" id="GO:0046872">
    <property type="term" value="F:metal ion binding"/>
    <property type="evidence" value="ECO:0007669"/>
    <property type="project" value="UniProtKB-KW"/>
</dbReference>
<dbReference type="EMBL" id="CP022572">
    <property type="protein sequence ID" value="AZU60628.1"/>
    <property type="molecule type" value="Genomic_DNA"/>
</dbReference>
<dbReference type="InterPro" id="IPR017439">
    <property type="entry name" value="Amidohydrolase"/>
</dbReference>
<dbReference type="GO" id="GO:0016805">
    <property type="term" value="F:dipeptidase activity"/>
    <property type="evidence" value="ECO:0007669"/>
    <property type="project" value="TreeGrafter"/>
</dbReference>
<dbReference type="OrthoDB" id="9776731at2"/>
<feature type="binding site" evidence="1">
    <location>
        <position position="185"/>
    </location>
    <ligand>
        <name>Mn(2+)</name>
        <dbReference type="ChEBI" id="CHEBI:29035"/>
        <label>2</label>
    </ligand>
</feature>
<dbReference type="Pfam" id="PF01546">
    <property type="entry name" value="Peptidase_M20"/>
    <property type="match status" value="1"/>
</dbReference>
<dbReference type="GO" id="GO:0005737">
    <property type="term" value="C:cytoplasm"/>
    <property type="evidence" value="ECO:0007669"/>
    <property type="project" value="TreeGrafter"/>
</dbReference>
<dbReference type="Proteomes" id="UP000282892">
    <property type="component" value="Chromosome"/>
</dbReference>
<feature type="binding site" evidence="1">
    <location>
        <position position="151"/>
    </location>
    <ligand>
        <name>Mn(2+)</name>
        <dbReference type="ChEBI" id="CHEBI:29035"/>
        <label>2</label>
    </ligand>
</feature>
<feature type="binding site" evidence="1">
    <location>
        <position position="405"/>
    </location>
    <ligand>
        <name>Mn(2+)</name>
        <dbReference type="ChEBI" id="CHEBI:29035"/>
        <label>2</label>
    </ligand>
</feature>
<dbReference type="PANTHER" id="PTHR30575">
    <property type="entry name" value="PEPTIDASE M20"/>
    <property type="match status" value="1"/>
</dbReference>
<evidence type="ECO:0000259" key="2">
    <source>
        <dbReference type="Pfam" id="PF07687"/>
    </source>
</evidence>
<dbReference type="Gene3D" id="3.40.630.10">
    <property type="entry name" value="Zn peptidases"/>
    <property type="match status" value="2"/>
</dbReference>
<protein>
    <submittedName>
        <fullName evidence="3">Peptidase M20</fullName>
    </submittedName>
</protein>
<dbReference type="PIRSF" id="PIRSF005962">
    <property type="entry name" value="Pept_M20D_amidohydro"/>
    <property type="match status" value="1"/>
</dbReference>
<keyword evidence="1" id="KW-0479">Metal-binding</keyword>
<dbReference type="InterPro" id="IPR002933">
    <property type="entry name" value="Peptidase_M20"/>
</dbReference>
<proteinExistence type="predicted"/>
<keyword evidence="4" id="KW-1185">Reference proteome</keyword>
<keyword evidence="1" id="KW-0464">Manganese</keyword>
<dbReference type="InterPro" id="IPR011650">
    <property type="entry name" value="Peptidase_M20_dimer"/>
</dbReference>
<evidence type="ECO:0000313" key="4">
    <source>
        <dbReference type="Proteomes" id="UP000282892"/>
    </source>
</evidence>
<dbReference type="AlphaFoldDB" id="A0A3T0HUG8"/>
<dbReference type="KEGG" id="nmk:CHR53_04760"/>
<feature type="domain" description="Peptidase M20 dimerisation" evidence="2">
    <location>
        <begin position="231"/>
        <end position="308"/>
    </location>
</feature>